<dbReference type="AlphaFoldDB" id="A0A1J9QSA5"/>
<sequence length="376" mass="42500">MAPLDSRQLLLASMSGQMMCLPDLWPYFCHWPTGVNPGLDRLRKDESDWLDANIPSPRLRAAFKKADFSLLGSASSPWASYERLRISSLLIVWTFVVDDELDMEDSSMVDDLEASNRYRHELIELVRDRLGLSVPNAEDTAGTVYASRLANDTGYSHIIESFNEIGDAIRKEYNIEQRQRLFDNIKFYLDMTKEEQCSRLSGGVPSPEEYWTFRDGASAVEPCLSMIEYLAKSKGLPRQVFDDPDMKKLWTLTNINVSCVNDIFSVKKELAGLSIANTIPIFYADASESRDPLGAATQRAVALIIDTIAGIDDLGDKLMLRYGTEDPDDQLTNDLQTMINGCKAWCTGNLHWSYETRRYGKLGEKRNKDGSLFIQL</sequence>
<dbReference type="Gene3D" id="1.10.600.10">
    <property type="entry name" value="Farnesyl Diphosphate Synthase"/>
    <property type="match status" value="1"/>
</dbReference>
<dbReference type="GO" id="GO:0010333">
    <property type="term" value="F:terpene synthase activity"/>
    <property type="evidence" value="ECO:0007669"/>
    <property type="project" value="InterPro"/>
</dbReference>
<comment type="similarity">
    <text evidence="2 4">Belongs to the terpene synthase family.</text>
</comment>
<keyword evidence="4" id="KW-0456">Lyase</keyword>
<evidence type="ECO:0000256" key="4">
    <source>
        <dbReference type="RuleBase" id="RU366034"/>
    </source>
</evidence>
<evidence type="ECO:0000256" key="1">
    <source>
        <dbReference type="ARBA" id="ARBA00001946"/>
    </source>
</evidence>
<dbReference type="InterPro" id="IPR008949">
    <property type="entry name" value="Isoprenoid_synthase_dom_sf"/>
</dbReference>
<comment type="caution">
    <text evidence="5">The sequence shown here is derived from an EMBL/GenBank/DDBJ whole genome shotgun (WGS) entry which is preliminary data.</text>
</comment>
<dbReference type="SFLD" id="SFLDS00005">
    <property type="entry name" value="Isoprenoid_Synthase_Type_I"/>
    <property type="match status" value="1"/>
</dbReference>
<dbReference type="GO" id="GO:0046872">
    <property type="term" value="F:metal ion binding"/>
    <property type="evidence" value="ECO:0007669"/>
    <property type="project" value="UniProtKB-KW"/>
</dbReference>
<dbReference type="Pfam" id="PF19086">
    <property type="entry name" value="Terpene_syn_C_2"/>
    <property type="match status" value="1"/>
</dbReference>
<dbReference type="OrthoDB" id="2861623at2759"/>
<dbReference type="Proteomes" id="UP000183809">
    <property type="component" value="Unassembled WGS sequence"/>
</dbReference>
<evidence type="ECO:0000313" key="5">
    <source>
        <dbReference type="EMBL" id="OJD31846.1"/>
    </source>
</evidence>
<reference evidence="5 6" key="1">
    <citation type="submission" date="2016-10" db="EMBL/GenBank/DDBJ databases">
        <title>Proteomics and genomics reveal pathogen-plant mechanisms compatible with a hemibiotrophic lifestyle of Diplodia corticola.</title>
        <authorList>
            <person name="Fernandes I."/>
            <person name="De Jonge R."/>
            <person name="Van De Peer Y."/>
            <person name="Devreese B."/>
            <person name="Alves A."/>
            <person name="Esteves A.C."/>
        </authorList>
    </citation>
    <scope>NUCLEOTIDE SEQUENCE [LARGE SCALE GENOMIC DNA]</scope>
    <source>
        <strain evidence="5 6">CBS 112549</strain>
    </source>
</reference>
<name>A0A1J9QSA5_9PEZI</name>
<dbReference type="GeneID" id="31016369"/>
<keyword evidence="3 4" id="KW-0460">Magnesium</keyword>
<accession>A0A1J9QSA5</accession>
<dbReference type="STRING" id="236234.A0A1J9QSA5"/>
<dbReference type="EC" id="4.2.3.-" evidence="4"/>
<dbReference type="SUPFAM" id="SSF48576">
    <property type="entry name" value="Terpenoid synthases"/>
    <property type="match status" value="1"/>
</dbReference>
<gene>
    <name evidence="5" type="ORF">BKCO1_4400051</name>
</gene>
<protein>
    <recommendedName>
        <fullName evidence="4">Terpene synthase</fullName>
        <ecNumber evidence="4">4.2.3.-</ecNumber>
    </recommendedName>
</protein>
<evidence type="ECO:0000313" key="6">
    <source>
        <dbReference type="Proteomes" id="UP000183809"/>
    </source>
</evidence>
<dbReference type="SFLD" id="SFLDG01020">
    <property type="entry name" value="Terpene_Cyclase_Like_2"/>
    <property type="match status" value="1"/>
</dbReference>
<dbReference type="RefSeq" id="XP_020128106.1">
    <property type="nucleotide sequence ID" value="XM_020276108.1"/>
</dbReference>
<dbReference type="PANTHER" id="PTHR35201:SF4">
    <property type="entry name" value="BETA-PINACENE SYNTHASE-RELATED"/>
    <property type="match status" value="1"/>
</dbReference>
<dbReference type="PANTHER" id="PTHR35201">
    <property type="entry name" value="TERPENE SYNTHASE"/>
    <property type="match status" value="1"/>
</dbReference>
<keyword evidence="6" id="KW-1185">Reference proteome</keyword>
<dbReference type="InterPro" id="IPR034686">
    <property type="entry name" value="Terpene_cyclase-like_2"/>
</dbReference>
<proteinExistence type="inferred from homology"/>
<evidence type="ECO:0000256" key="3">
    <source>
        <dbReference type="ARBA" id="ARBA00022842"/>
    </source>
</evidence>
<organism evidence="5 6">
    <name type="scientific">Diplodia corticola</name>
    <dbReference type="NCBI Taxonomy" id="236234"/>
    <lineage>
        <taxon>Eukaryota</taxon>
        <taxon>Fungi</taxon>
        <taxon>Dikarya</taxon>
        <taxon>Ascomycota</taxon>
        <taxon>Pezizomycotina</taxon>
        <taxon>Dothideomycetes</taxon>
        <taxon>Dothideomycetes incertae sedis</taxon>
        <taxon>Botryosphaeriales</taxon>
        <taxon>Botryosphaeriaceae</taxon>
        <taxon>Diplodia</taxon>
    </lineage>
</organism>
<comment type="cofactor">
    <cofactor evidence="1 4">
        <name>Mg(2+)</name>
        <dbReference type="ChEBI" id="CHEBI:18420"/>
    </cofactor>
</comment>
<dbReference type="GO" id="GO:0008299">
    <property type="term" value="P:isoprenoid biosynthetic process"/>
    <property type="evidence" value="ECO:0007669"/>
    <property type="project" value="UniProtKB-ARBA"/>
</dbReference>
<evidence type="ECO:0000256" key="2">
    <source>
        <dbReference type="ARBA" id="ARBA00006333"/>
    </source>
</evidence>
<keyword evidence="4" id="KW-0479">Metal-binding</keyword>
<dbReference type="EMBL" id="MNUE01000044">
    <property type="protein sequence ID" value="OJD31846.1"/>
    <property type="molecule type" value="Genomic_DNA"/>
</dbReference>